<reference evidence="3" key="1">
    <citation type="submission" date="2016-10" db="EMBL/GenBank/DDBJ databases">
        <authorList>
            <person name="Varghese N."/>
            <person name="Submissions S."/>
        </authorList>
    </citation>
    <scope>NUCLEOTIDE SEQUENCE [LARGE SCALE GENOMIC DNA]</scope>
    <source>
        <strain evidence="3">CGMCC 1.10118</strain>
    </source>
</reference>
<accession>A0A1H3FDA4</accession>
<sequence length="199" mass="22420">MDDPDDSAESADGASLDEMMQHLGEAKKLDKSTLTSNQTQWSGLQRKVRTQRNVAILSKNYSDRLDELVTREKITHRSGSRLVSAAAAFDAHGQLPIYYRTGDMVTHTGIITDLILDPDPESQKAEKFRSQVSEDDDYADYNEELDTTTYIVEHGRKLDEPFQMTALRKVSDDEAIDEGFWRSPAYVYTREGDFSSLGG</sequence>
<gene>
    <name evidence="2" type="ORF">SAMN04487946_103322</name>
</gene>
<evidence type="ECO:0000313" key="2">
    <source>
        <dbReference type="EMBL" id="SDX88956.1"/>
    </source>
</evidence>
<protein>
    <submittedName>
        <fullName evidence="2">Uncharacterized protein</fullName>
    </submittedName>
</protein>
<dbReference type="OrthoDB" id="305442at2157"/>
<dbReference type="AlphaFoldDB" id="A0A1H3FDA4"/>
<proteinExistence type="predicted"/>
<dbReference type="RefSeq" id="WP_089766566.1">
    <property type="nucleotide sequence ID" value="NZ_FNPB01000003.1"/>
</dbReference>
<name>A0A1H3FDA4_9EURY</name>
<feature type="region of interest" description="Disordered" evidence="1">
    <location>
        <begin position="1"/>
        <end position="34"/>
    </location>
</feature>
<keyword evidence="3" id="KW-1185">Reference proteome</keyword>
<organism evidence="2 3">
    <name type="scientific">Halobellus clavatus</name>
    <dbReference type="NCBI Taxonomy" id="660517"/>
    <lineage>
        <taxon>Archaea</taxon>
        <taxon>Methanobacteriati</taxon>
        <taxon>Methanobacteriota</taxon>
        <taxon>Stenosarchaea group</taxon>
        <taxon>Halobacteria</taxon>
        <taxon>Halobacteriales</taxon>
        <taxon>Haloferacaceae</taxon>
        <taxon>Halobellus</taxon>
    </lineage>
</organism>
<evidence type="ECO:0000256" key="1">
    <source>
        <dbReference type="SAM" id="MobiDB-lite"/>
    </source>
</evidence>
<dbReference type="EMBL" id="FNPB01000003">
    <property type="protein sequence ID" value="SDX88956.1"/>
    <property type="molecule type" value="Genomic_DNA"/>
</dbReference>
<evidence type="ECO:0000313" key="3">
    <source>
        <dbReference type="Proteomes" id="UP000199170"/>
    </source>
</evidence>
<dbReference type="Proteomes" id="UP000199170">
    <property type="component" value="Unassembled WGS sequence"/>
</dbReference>